<dbReference type="OrthoDB" id="2901184at2759"/>
<evidence type="ECO:0000313" key="7">
    <source>
        <dbReference type="Proteomes" id="UP000244855"/>
    </source>
</evidence>
<dbReference type="STRING" id="97972.A0A2V1DF86"/>
<dbReference type="AlphaFoldDB" id="A0A2V1DF86"/>
<feature type="transmembrane region" description="Helical" evidence="5">
    <location>
        <begin position="40"/>
        <end position="59"/>
    </location>
</feature>
<evidence type="ECO:0000256" key="1">
    <source>
        <dbReference type="ARBA" id="ARBA00004141"/>
    </source>
</evidence>
<evidence type="ECO:0000256" key="3">
    <source>
        <dbReference type="ARBA" id="ARBA00022989"/>
    </source>
</evidence>
<dbReference type="EMBL" id="KZ805453">
    <property type="protein sequence ID" value="PVH96816.1"/>
    <property type="molecule type" value="Genomic_DNA"/>
</dbReference>
<keyword evidence="7" id="KW-1185">Reference proteome</keyword>
<feature type="transmembrane region" description="Helical" evidence="5">
    <location>
        <begin position="12"/>
        <end position="33"/>
    </location>
</feature>
<dbReference type="GO" id="GO:0015140">
    <property type="term" value="F:malate transmembrane transporter activity"/>
    <property type="evidence" value="ECO:0007669"/>
    <property type="project" value="InterPro"/>
</dbReference>
<dbReference type="Pfam" id="PF03595">
    <property type="entry name" value="SLAC1"/>
    <property type="match status" value="1"/>
</dbReference>
<name>A0A2V1DF86_9PLEO</name>
<feature type="non-terminal residue" evidence="6">
    <location>
        <position position="107"/>
    </location>
</feature>
<feature type="transmembrane region" description="Helical" evidence="5">
    <location>
        <begin position="71"/>
        <end position="91"/>
    </location>
</feature>
<protein>
    <recommendedName>
        <fullName evidence="8">C4-dicarboxylate transporter/malic acid transport protein</fullName>
    </recommendedName>
</protein>
<dbReference type="InterPro" id="IPR030185">
    <property type="entry name" value="Mae1"/>
</dbReference>
<evidence type="ECO:0000256" key="4">
    <source>
        <dbReference type="ARBA" id="ARBA00023136"/>
    </source>
</evidence>
<dbReference type="InterPro" id="IPR038665">
    <property type="entry name" value="Voltage-dep_anion_channel_sf"/>
</dbReference>
<dbReference type="Proteomes" id="UP000244855">
    <property type="component" value="Unassembled WGS sequence"/>
</dbReference>
<evidence type="ECO:0000256" key="2">
    <source>
        <dbReference type="ARBA" id="ARBA00022692"/>
    </source>
</evidence>
<evidence type="ECO:0000313" key="6">
    <source>
        <dbReference type="EMBL" id="PVH96816.1"/>
    </source>
</evidence>
<dbReference type="InterPro" id="IPR004695">
    <property type="entry name" value="SLAC1/Mae1/Ssu1/TehA"/>
</dbReference>
<dbReference type="PANTHER" id="PTHR31162">
    <property type="entry name" value="MALIC ACID TRANSPORT PROTEIN-RELATED"/>
    <property type="match status" value="1"/>
</dbReference>
<evidence type="ECO:0000256" key="5">
    <source>
        <dbReference type="SAM" id="Phobius"/>
    </source>
</evidence>
<dbReference type="PANTHER" id="PTHR31162:SF0">
    <property type="entry name" value="MALIC ACID TRANSPORT PROTEIN"/>
    <property type="match status" value="1"/>
</dbReference>
<feature type="non-terminal residue" evidence="6">
    <location>
        <position position="1"/>
    </location>
</feature>
<organism evidence="6 7">
    <name type="scientific">Periconia macrospinosa</name>
    <dbReference type="NCBI Taxonomy" id="97972"/>
    <lineage>
        <taxon>Eukaryota</taxon>
        <taxon>Fungi</taxon>
        <taxon>Dikarya</taxon>
        <taxon>Ascomycota</taxon>
        <taxon>Pezizomycotina</taxon>
        <taxon>Dothideomycetes</taxon>
        <taxon>Pleosporomycetidae</taxon>
        <taxon>Pleosporales</taxon>
        <taxon>Massarineae</taxon>
        <taxon>Periconiaceae</taxon>
        <taxon>Periconia</taxon>
    </lineage>
</organism>
<gene>
    <name evidence="6" type="ORF">DM02DRAFT_465932</name>
</gene>
<comment type="subcellular location">
    <subcellularLocation>
        <location evidence="1">Membrane</location>
        <topology evidence="1">Multi-pass membrane protein</topology>
    </subcellularLocation>
</comment>
<keyword evidence="3 5" id="KW-1133">Transmembrane helix</keyword>
<dbReference type="Gene3D" id="1.50.10.150">
    <property type="entry name" value="Voltage-dependent anion channel"/>
    <property type="match status" value="1"/>
</dbReference>
<dbReference type="GO" id="GO:0016020">
    <property type="term" value="C:membrane"/>
    <property type="evidence" value="ECO:0007669"/>
    <property type="project" value="UniProtKB-SubCell"/>
</dbReference>
<accession>A0A2V1DF86</accession>
<keyword evidence="4 5" id="KW-0472">Membrane</keyword>
<evidence type="ECO:0008006" key="8">
    <source>
        <dbReference type="Google" id="ProtNLM"/>
    </source>
</evidence>
<reference evidence="6 7" key="1">
    <citation type="journal article" date="2018" name="Sci. Rep.">
        <title>Comparative genomics provides insights into the lifestyle and reveals functional heterogeneity of dark septate endophytic fungi.</title>
        <authorList>
            <person name="Knapp D.G."/>
            <person name="Nemeth J.B."/>
            <person name="Barry K."/>
            <person name="Hainaut M."/>
            <person name="Henrissat B."/>
            <person name="Johnson J."/>
            <person name="Kuo A."/>
            <person name="Lim J.H.P."/>
            <person name="Lipzen A."/>
            <person name="Nolan M."/>
            <person name="Ohm R.A."/>
            <person name="Tamas L."/>
            <person name="Grigoriev I.V."/>
            <person name="Spatafora J.W."/>
            <person name="Nagy L.G."/>
            <person name="Kovacs G.M."/>
        </authorList>
    </citation>
    <scope>NUCLEOTIDE SEQUENCE [LARGE SCALE GENOMIC DNA]</scope>
    <source>
        <strain evidence="6 7">DSE2036</strain>
    </source>
</reference>
<proteinExistence type="predicted"/>
<keyword evidence="2 5" id="KW-0812">Transmembrane</keyword>
<sequence>EVWKAIGVPAGIFVWLLAFWFCALSTVSVLSYAKHMHFTLNWWAFIFPNVGLTMALIQIGNVLDSDGVKGICSALTVILFVLWFLVAIMHIRGVLRGDLLWPGMDED</sequence>